<dbReference type="InterPro" id="IPR048647">
    <property type="entry name" value="RlmA_N"/>
</dbReference>
<dbReference type="PANTHER" id="PTHR43460:SF1">
    <property type="entry name" value="METHYLTRANSFERASE TYPE 11 DOMAIN-CONTAINING PROTEIN"/>
    <property type="match status" value="1"/>
</dbReference>
<dbReference type="PANTHER" id="PTHR43460">
    <property type="entry name" value="METHYLTRANSFERASE"/>
    <property type="match status" value="1"/>
</dbReference>
<dbReference type="InterPro" id="IPR052939">
    <property type="entry name" value="23S_rRNA_MeTrnsfrase_RlmA"/>
</dbReference>
<reference evidence="4 5" key="1">
    <citation type="submission" date="2021-03" db="EMBL/GenBank/DDBJ databases">
        <title>Antimicrobial resistance genes in bacteria isolated from Japanese honey, and their potential for conferring macrolide and lincosamide resistance in the American foulbrood pathogen Paenibacillus larvae.</title>
        <authorList>
            <person name="Okamoto M."/>
            <person name="Kumagai M."/>
            <person name="Kanamori H."/>
            <person name="Takamatsu D."/>
        </authorList>
    </citation>
    <scope>NUCLEOTIDE SEQUENCE [LARGE SCALE GENOMIC DNA]</scope>
    <source>
        <strain evidence="4 5">J15TS10</strain>
    </source>
</reference>
<dbReference type="Gene3D" id="3.40.50.150">
    <property type="entry name" value="Vaccinia Virus protein VP39"/>
    <property type="match status" value="2"/>
</dbReference>
<evidence type="ECO:0000313" key="5">
    <source>
        <dbReference type="Proteomes" id="UP000681290"/>
    </source>
</evidence>
<organism evidence="4 5">
    <name type="scientific">Paenibacillus woosongensis</name>
    <dbReference type="NCBI Taxonomy" id="307580"/>
    <lineage>
        <taxon>Bacteria</taxon>
        <taxon>Bacillati</taxon>
        <taxon>Bacillota</taxon>
        <taxon>Bacilli</taxon>
        <taxon>Bacillales</taxon>
        <taxon>Paenibacillaceae</taxon>
        <taxon>Paenibacillus</taxon>
    </lineage>
</organism>
<dbReference type="Pfam" id="PF21302">
    <property type="entry name" value="Zn_ribbon_RlmA"/>
    <property type="match status" value="1"/>
</dbReference>
<dbReference type="Proteomes" id="UP000681290">
    <property type="component" value="Unassembled WGS sequence"/>
</dbReference>
<evidence type="ECO:0000259" key="2">
    <source>
        <dbReference type="Pfam" id="PF13649"/>
    </source>
</evidence>
<protein>
    <recommendedName>
        <fullName evidence="6">Methyltransferase domain-containing protein</fullName>
    </recommendedName>
</protein>
<accession>A0ABQ4MUU2</accession>
<evidence type="ECO:0000313" key="4">
    <source>
        <dbReference type="EMBL" id="GIP59666.1"/>
    </source>
</evidence>
<dbReference type="InterPro" id="IPR029063">
    <property type="entry name" value="SAM-dependent_MTases_sf"/>
</dbReference>
<dbReference type="EMBL" id="BOSM01000006">
    <property type="protein sequence ID" value="GIP59666.1"/>
    <property type="molecule type" value="Genomic_DNA"/>
</dbReference>
<evidence type="ECO:0000259" key="3">
    <source>
        <dbReference type="Pfam" id="PF21302"/>
    </source>
</evidence>
<sequence length="364" mass="41327">MLIFHTIPAGTVICPVCSGPLDLQDNSLICKNRHCFDIAKQGYVNFLLQAPKEKYDKRLFQSRARVSRAGVFRGLTDRLGEIVRNELERQDLKRRESRSHGLKKQGLQQRERQQQEMQQHQLQRQAAMQQELQNKVLERQARQRGELVQQKVVRPSLGQSPGERQCTAAAILDAGCGEGSHLSALVRHLAGTSGCKLVAAGIDISKAGIQLAAKANPGMLWGVADLAKCPFANGSFDVILNILSPANYSEFHRMLADDGLVMKVIPGTEYLQEIRRALHSETARRTYSNDRTVELFRRHFELVDMQQVKYELLIEQKDLADLLQMTPLAWQAGEEQLRLMQTMNKQPVITFDFVILIGRKRYKR</sequence>
<comment type="caution">
    <text evidence="4">The sequence shown here is derived from an EMBL/GenBank/DDBJ whole genome shotgun (WGS) entry which is preliminary data.</text>
</comment>
<feature type="domain" description="Methyltransferase" evidence="2">
    <location>
        <begin position="171"/>
        <end position="257"/>
    </location>
</feature>
<gene>
    <name evidence="4" type="ORF">J15TS10_34800</name>
</gene>
<dbReference type="RefSeq" id="WP_213592712.1">
    <property type="nucleotide sequence ID" value="NZ_BOSM01000006.1"/>
</dbReference>
<name>A0ABQ4MUU2_9BACL</name>
<dbReference type="InterPro" id="IPR041698">
    <property type="entry name" value="Methyltransf_25"/>
</dbReference>
<proteinExistence type="predicted"/>
<feature type="region of interest" description="Disordered" evidence="1">
    <location>
        <begin position="91"/>
        <end position="127"/>
    </location>
</feature>
<dbReference type="CDD" id="cd02440">
    <property type="entry name" value="AdoMet_MTases"/>
    <property type="match status" value="1"/>
</dbReference>
<keyword evidence="5" id="KW-1185">Reference proteome</keyword>
<evidence type="ECO:0000256" key="1">
    <source>
        <dbReference type="SAM" id="MobiDB-lite"/>
    </source>
</evidence>
<feature type="compositionally biased region" description="Low complexity" evidence="1">
    <location>
        <begin position="115"/>
        <end position="127"/>
    </location>
</feature>
<dbReference type="Pfam" id="PF13649">
    <property type="entry name" value="Methyltransf_25"/>
    <property type="match status" value="1"/>
</dbReference>
<dbReference type="SUPFAM" id="SSF53335">
    <property type="entry name" value="S-adenosyl-L-methionine-dependent methyltransferases"/>
    <property type="match status" value="1"/>
</dbReference>
<evidence type="ECO:0008006" key="6">
    <source>
        <dbReference type="Google" id="ProtNLM"/>
    </source>
</evidence>
<feature type="domain" description="23S rRNA (guanine(745)-N(1))-methyltransferase N-terminal" evidence="3">
    <location>
        <begin position="13"/>
        <end position="47"/>
    </location>
</feature>